<proteinExistence type="predicted"/>
<evidence type="ECO:0000313" key="2">
    <source>
        <dbReference type="EMBL" id="BDI29444.1"/>
    </source>
</evidence>
<dbReference type="Pfam" id="PF07589">
    <property type="entry name" value="PEP-CTERM"/>
    <property type="match status" value="1"/>
</dbReference>
<dbReference type="KEGG" id="ccot:CCAX7_14950"/>
<gene>
    <name evidence="2" type="ORF">CCAX7_14950</name>
</gene>
<dbReference type="AlphaFoldDB" id="A0A402CZC4"/>
<dbReference type="InterPro" id="IPR013424">
    <property type="entry name" value="Ice-binding_C"/>
</dbReference>
<evidence type="ECO:0000313" key="3">
    <source>
        <dbReference type="Proteomes" id="UP000287394"/>
    </source>
</evidence>
<organism evidence="2 3">
    <name type="scientific">Capsulimonas corticalis</name>
    <dbReference type="NCBI Taxonomy" id="2219043"/>
    <lineage>
        <taxon>Bacteria</taxon>
        <taxon>Bacillati</taxon>
        <taxon>Armatimonadota</taxon>
        <taxon>Armatimonadia</taxon>
        <taxon>Capsulimonadales</taxon>
        <taxon>Capsulimonadaceae</taxon>
        <taxon>Capsulimonas</taxon>
    </lineage>
</organism>
<keyword evidence="3" id="KW-1185">Reference proteome</keyword>
<evidence type="ECO:0000259" key="1">
    <source>
        <dbReference type="Pfam" id="PF07589"/>
    </source>
</evidence>
<accession>A0A402CZC4</accession>
<reference evidence="2 3" key="1">
    <citation type="journal article" date="2019" name="Int. J. Syst. Evol. Microbiol.">
        <title>Capsulimonas corticalis gen. nov., sp. nov., an aerobic capsulated bacterium, of a novel bacterial order, Capsulimonadales ord. nov., of the class Armatimonadia of the phylum Armatimonadetes.</title>
        <authorList>
            <person name="Li J."/>
            <person name="Kudo C."/>
            <person name="Tonouchi A."/>
        </authorList>
    </citation>
    <scope>NUCLEOTIDE SEQUENCE [LARGE SCALE GENOMIC DNA]</scope>
    <source>
        <strain evidence="2 3">AX-7</strain>
    </source>
</reference>
<sequence>MGRFYYPDLLQEIIMAKLSTTAAIALTIASFSVAAHADQTITFTGLITGGNIEPLGVNIGDTVTESYTVKSGATDIYGANPTSVEYLNLAGNSVTASVQFDGYTITNDTLVPGSHEYTDVFAQNGYPALNSGDILSVQLGKQSCGDLTDINSNVKVLTYDDPAKNPLTSLNPVIKGPGLTDFSQWQYGYFYFEAITSNGDFAYFNAHLTNISSSISRGTGGSTGGSTVPEPSPIAFLSLGVMGVFALAARKRKSTLTA</sequence>
<dbReference type="Proteomes" id="UP000287394">
    <property type="component" value="Chromosome"/>
</dbReference>
<name>A0A402CZC4_9BACT</name>
<feature type="domain" description="Ice-binding protein C-terminal" evidence="1">
    <location>
        <begin position="227"/>
        <end position="251"/>
    </location>
</feature>
<protein>
    <recommendedName>
        <fullName evidence="1">Ice-binding protein C-terminal domain-containing protein</fullName>
    </recommendedName>
</protein>
<dbReference type="EMBL" id="AP025739">
    <property type="protein sequence ID" value="BDI29444.1"/>
    <property type="molecule type" value="Genomic_DNA"/>
</dbReference>